<gene>
    <name evidence="2" type="ORF">A2161_06655</name>
</gene>
<organism evidence="2 3">
    <name type="scientific">Candidatus Schekmanbacteria bacterium RBG_13_48_7</name>
    <dbReference type="NCBI Taxonomy" id="1817878"/>
    <lineage>
        <taxon>Bacteria</taxon>
        <taxon>Candidatus Schekmaniibacteriota</taxon>
    </lineage>
</organism>
<evidence type="ECO:0000313" key="3">
    <source>
        <dbReference type="Proteomes" id="UP000179266"/>
    </source>
</evidence>
<reference evidence="2 3" key="1">
    <citation type="journal article" date="2016" name="Nat. Commun.">
        <title>Thousands of microbial genomes shed light on interconnected biogeochemical processes in an aquifer system.</title>
        <authorList>
            <person name="Anantharaman K."/>
            <person name="Brown C.T."/>
            <person name="Hug L.A."/>
            <person name="Sharon I."/>
            <person name="Castelle C.J."/>
            <person name="Probst A.J."/>
            <person name="Thomas B.C."/>
            <person name="Singh A."/>
            <person name="Wilkins M.J."/>
            <person name="Karaoz U."/>
            <person name="Brodie E.L."/>
            <person name="Williams K.H."/>
            <person name="Hubbard S.S."/>
            <person name="Banfield J.F."/>
        </authorList>
    </citation>
    <scope>NUCLEOTIDE SEQUENCE [LARGE SCALE GENOMIC DNA]</scope>
</reference>
<proteinExistence type="predicted"/>
<evidence type="ECO:0000313" key="2">
    <source>
        <dbReference type="EMBL" id="OGL44983.1"/>
    </source>
</evidence>
<comment type="caution">
    <text evidence="2">The sequence shown here is derived from an EMBL/GenBank/DDBJ whole genome shotgun (WGS) entry which is preliminary data.</text>
</comment>
<keyword evidence="1" id="KW-0472">Membrane</keyword>
<keyword evidence="1" id="KW-0812">Transmembrane</keyword>
<dbReference type="EMBL" id="MGDD01000198">
    <property type="protein sequence ID" value="OGL44983.1"/>
    <property type="molecule type" value="Genomic_DNA"/>
</dbReference>
<protein>
    <submittedName>
        <fullName evidence="2">Uncharacterized protein</fullName>
    </submittedName>
</protein>
<sequence>MLKYCLNQDGQDERMNRMYLFIPSTILPILHILFRSNLLFFYDQVIIPPFVHHRFHKKYPEAISHRKAYWGICF</sequence>
<dbReference type="AlphaFoldDB" id="A0A1F7RTX3"/>
<dbReference type="Proteomes" id="UP000179266">
    <property type="component" value="Unassembled WGS sequence"/>
</dbReference>
<feature type="transmembrane region" description="Helical" evidence="1">
    <location>
        <begin position="20"/>
        <end position="42"/>
    </location>
</feature>
<name>A0A1F7RTX3_9BACT</name>
<evidence type="ECO:0000256" key="1">
    <source>
        <dbReference type="SAM" id="Phobius"/>
    </source>
</evidence>
<accession>A0A1F7RTX3</accession>
<keyword evidence="1" id="KW-1133">Transmembrane helix</keyword>